<proteinExistence type="predicted"/>
<dbReference type="InterPro" id="IPR036890">
    <property type="entry name" value="HATPase_C_sf"/>
</dbReference>
<reference evidence="3" key="1">
    <citation type="journal article" date="2021" name="PeerJ">
        <title>Extensive microbial diversity within the chicken gut microbiome revealed by metagenomics and culture.</title>
        <authorList>
            <person name="Gilroy R."/>
            <person name="Ravi A."/>
            <person name="Getino M."/>
            <person name="Pursley I."/>
            <person name="Horton D.L."/>
            <person name="Alikhan N.F."/>
            <person name="Baker D."/>
            <person name="Gharbi K."/>
            <person name="Hall N."/>
            <person name="Watson M."/>
            <person name="Adriaenssens E.M."/>
            <person name="Foster-Nyarko E."/>
            <person name="Jarju S."/>
            <person name="Secka A."/>
            <person name="Antonio M."/>
            <person name="Oren A."/>
            <person name="Chaudhuri R.R."/>
            <person name="La Ragione R."/>
            <person name="Hildebrand F."/>
            <person name="Pallen M.J."/>
        </authorList>
    </citation>
    <scope>NUCLEOTIDE SEQUENCE</scope>
    <source>
        <strain evidence="3">ChiGjej6B6-14162</strain>
    </source>
</reference>
<dbReference type="Proteomes" id="UP000886740">
    <property type="component" value="Unassembled WGS sequence"/>
</dbReference>
<reference evidence="3" key="2">
    <citation type="submission" date="2021-04" db="EMBL/GenBank/DDBJ databases">
        <authorList>
            <person name="Gilroy R."/>
        </authorList>
    </citation>
    <scope>NUCLEOTIDE SEQUENCE</scope>
    <source>
        <strain evidence="3">ChiGjej6B6-14162</strain>
    </source>
</reference>
<dbReference type="SUPFAM" id="SSF55874">
    <property type="entry name" value="ATPase domain of HSP90 chaperone/DNA topoisomerase II/histidine kinase"/>
    <property type="match status" value="1"/>
</dbReference>
<dbReference type="Pfam" id="PF13581">
    <property type="entry name" value="HATPase_c_2"/>
    <property type="match status" value="1"/>
</dbReference>
<organism evidence="3 4">
    <name type="scientific">Candidatus Parabacteroides intestinipullorum</name>
    <dbReference type="NCBI Taxonomy" id="2838723"/>
    <lineage>
        <taxon>Bacteria</taxon>
        <taxon>Pseudomonadati</taxon>
        <taxon>Bacteroidota</taxon>
        <taxon>Bacteroidia</taxon>
        <taxon>Bacteroidales</taxon>
        <taxon>Tannerellaceae</taxon>
        <taxon>Parabacteroides</taxon>
    </lineage>
</organism>
<dbReference type="InterPro" id="IPR003594">
    <property type="entry name" value="HATPase_dom"/>
</dbReference>
<comment type="caution">
    <text evidence="3">The sequence shown here is derived from an EMBL/GenBank/DDBJ whole genome shotgun (WGS) entry which is preliminary data.</text>
</comment>
<keyword evidence="3" id="KW-0067">ATP-binding</keyword>
<evidence type="ECO:0000259" key="2">
    <source>
        <dbReference type="Pfam" id="PF13581"/>
    </source>
</evidence>
<keyword evidence="3" id="KW-0547">Nucleotide-binding</keyword>
<keyword evidence="1" id="KW-0723">Serine/threonine-protein kinase</keyword>
<keyword evidence="1" id="KW-0418">Kinase</keyword>
<name>A0A9D1X6B2_9BACT</name>
<dbReference type="PANTHER" id="PTHR35526:SF6">
    <property type="entry name" value="SLR1861 PROTEIN"/>
    <property type="match status" value="1"/>
</dbReference>
<evidence type="ECO:0000256" key="1">
    <source>
        <dbReference type="ARBA" id="ARBA00022527"/>
    </source>
</evidence>
<sequence length="140" mass="15896">MEKRVRLRNDIQELETMNRFLEECAVDLGLPASFMINLCLVLEEAVSNIIFYAYDKNQLIEDAVIISLRFNGADLIIRVEDHGKPFDPTAQLDPDITLSAEERPIGGLGIFLIKNIMDEVSYSREEGRNILLMSKCFSGK</sequence>
<accession>A0A9D1X6B2</accession>
<dbReference type="PANTHER" id="PTHR35526">
    <property type="entry name" value="ANTI-SIGMA-F FACTOR RSBW-RELATED"/>
    <property type="match status" value="1"/>
</dbReference>
<dbReference type="GO" id="GO:0004674">
    <property type="term" value="F:protein serine/threonine kinase activity"/>
    <property type="evidence" value="ECO:0007669"/>
    <property type="project" value="UniProtKB-KW"/>
</dbReference>
<evidence type="ECO:0000313" key="4">
    <source>
        <dbReference type="Proteomes" id="UP000886740"/>
    </source>
</evidence>
<dbReference type="Gene3D" id="3.30.565.10">
    <property type="entry name" value="Histidine kinase-like ATPase, C-terminal domain"/>
    <property type="match status" value="1"/>
</dbReference>
<dbReference type="CDD" id="cd16936">
    <property type="entry name" value="HATPase_RsbW-like"/>
    <property type="match status" value="1"/>
</dbReference>
<gene>
    <name evidence="3" type="ORF">H9977_01415</name>
</gene>
<protein>
    <submittedName>
        <fullName evidence="3">ATP-binding protein</fullName>
    </submittedName>
</protein>
<evidence type="ECO:0000313" key="3">
    <source>
        <dbReference type="EMBL" id="HIX73704.1"/>
    </source>
</evidence>
<dbReference type="EMBL" id="DXEL01000014">
    <property type="protein sequence ID" value="HIX73704.1"/>
    <property type="molecule type" value="Genomic_DNA"/>
</dbReference>
<dbReference type="InterPro" id="IPR050267">
    <property type="entry name" value="Anti-sigma-factor_SerPK"/>
</dbReference>
<feature type="domain" description="Histidine kinase/HSP90-like ATPase" evidence="2">
    <location>
        <begin position="9"/>
        <end position="135"/>
    </location>
</feature>
<dbReference type="GO" id="GO:0005524">
    <property type="term" value="F:ATP binding"/>
    <property type="evidence" value="ECO:0007669"/>
    <property type="project" value="UniProtKB-KW"/>
</dbReference>
<keyword evidence="1" id="KW-0808">Transferase</keyword>
<dbReference type="AlphaFoldDB" id="A0A9D1X6B2"/>